<dbReference type="Pfam" id="PF01004">
    <property type="entry name" value="Flavi_M"/>
    <property type="match status" value="1"/>
</dbReference>
<sequence>MQSMVFRTRRPVKRVVDIIKRRLPRVPAPKRVAKMVATKLAAGIGSLKGFLAFFLFMTFSGKKMSKDAHKRFRAVDKTKALKILASFKKVLGNLMKTLQGRRQKTRRSAGTISLTLIMMCVTILASTVTTKDGTVYVTVIPQDVGRWLAIRTRIGNASCILNAMDVGNMCEDSLTYECPVINDGTDPEDVDCYCKGFPIVVTYGRCKNTTSATAKPAARRSRRSIALAPHGTGGLHHGNAATYKTNNVKRFLMRLENWALRNPGYVAVILALSWMMGNTNKQRIVYVLLMLMIAPVYGHHCSGVSKRDFIQGVSGGTWVDLVLDTQTCVTIVTPGKPTFDFKLDKIEITKMAKVREYCLQASVSENSVVNGCPSTTEAHNEKRKDPTFVCERSYPERGWGNGCGLFGRGSLDTCIKFGCSKKFAGHMLQRENLAVTITMAVQGGSGATGDDASKRKTRNELAEVTITPQAPHVEGDFADYGKVGLECSIDVGIDINEVYTGDTGGKWWMVKRAWFQDLALPWTSPSADFWHDRERLLEWGTPHATKQSVYTLGDQEGALITSLADAPAITFNTDKVQFEVGRVKCRVRMENTKLKGTTYLMCKQAFTFEKRPVATTHGTVIFQVKYANSDAPCRVPIAIKELHGAPIMGGVVSYHPIVLKQNDIVTIEIEPPFGDSIIEIGGDTVKITEAWHREGSSIGAAFQTTMKGIQRLTVMGDAAWDFGSVGGFFNSLGKAVHSVLGGLFNTLFGGMSWISKVLIGVLLVWLGISSRDRTLAMSFMAVGGVLLYLSTLSKAASEVGCSLDMARHEIKCGDGVFLFRDVSGWRDRYVFHPGSPRTLAAAVWTAWNTGICGARSTTRMEHEMWKQVENELNGILEENDLDLSVVVKATNGTYPRGWKRIPRNETGLLHGWKTWGKTKLVTVPLAKNVFVIDGADEGECESLQRSWNTFKVEEFGTGIMKTKVFLDVNSKVTDMCDTELLGAAVKGNKSAHGDPGMWLTASMDSGEWGLDGISLSESRRCLWPDSHTVWGRGVEESKLILPATYGGPVSHMNTRKGYATQTSGPWNNVPLDVVFEKCPGTNVNITETCRTRTNSARSTTDSGKIITDWCCRACTMPPLTYRTPDGCWYAMEIQPMNAKEESILRARVSAGVVSGLDNFSLGFLVLMLATQEGLKRRWTSKHVLLTSIALLLAMVVGDITYMDLGRYLVTLGAMFAEMNSGGDIMHLALVATFRVKPAYLLGFLWRNTWSPRESMLLTCGAILMQMGMGALACHHLMDYVHALALGWLFVRAIVVRGMASKAMPLICCMVPLTGAVIANATRAGVVTLAVGTMVVGQKGRAVKKAMPYLASLIGAWAGLNPLYMMVIAGLMIRNGKRSWPAGEIMSAVGLTCAMVGAISGASSSELAGPAAAAALIFTAYAISGRANDIYIEKAGEITWNTEAQVSGSSPRVDVKVTEGGDFRLRHETEDSWLKTGVIGLCLVIAGIHPFAIPVSGLLWYGLVSRTAKRGGVLWDVPSPAQKASSPITEEGVYRVMSKRIIGSAQVGVGIMVDNTFHTMWHVTRGASLSSGEGRIDPYWADVREDLISYGGGWKLTGRWDGQSEVQLIAVPPNKVPENVQTRPGKFVMSTGQEIGAVVLDYPPGTSGSPIVNRDGHVIGLYGNGVMLNDTTYASAIAQTEARESGAPQAFQSDMLRKGHLTVMDLHPGAGKTRKVLPEILRDAVKNNLKTLVLAPTRVVAREMAEALKGLPVRYQTPSVVSESTGRELIDVMCHATFTYRQLTPGRIVNYQLYVMDEAHFTDPASIAARGIISTRVKLGEASAIFMTATPPGTSDPFPESNAVINDEEREVPDAPWNSGFEWITDYVGKTIWFVPSIRASHLIASCLCRAGKKVIILNSRTFNEEYGKTKGTDWDFVLTTDISEMGANFKAERVIDSRLTIKPQIQGSPSERVVLGAARPVTAASAAQRRGRVGRDPMRHGDQYIYSGPVNQDDKEMAHWIEAKMLMDNITVPGGLYPQFYEPERSRCVDTDGFHRLDETKRGVFRDLIKRAELPIWLAYQVARSGIAYDDRRWCHSGPSSHLIFDDFGQTVEYRSQNGEKRVLQPTWIDQRVYQERSSLKAFTEYAEGKRSYVQLWDVVGKLPQHFSDRIVDAADTLKTIATGDPSTRMYRHAVDNLPEAAETAIFLGMIFAATMGFVMFMMMPKGFTRMSIGFLVMVMATYFMWSSGMAGYQIAAVQLLAFIFFLVLVPEAGGQRSMADNHIALTLIAVVSVASLIAANETGLLKTTKQDLSKLVGWDRVSGPEARGWDGIFNFEIDLKPSISWSAYIVIASLMGPVLEHAILTDYASISLTGIASQAGILLSMDKGIPFLDLEWGVILLGVGCWGGLTPTSMATGVLLAAIHFSMTLPGVKARAARDAQMRTGAGISKNPLVDGVNTLHVGPSPIMDPMFEKKLGLWLLILVATMAVAVNRKMKYFVELGMLVSAAIGPLIDGHPSTLWNTSVATSVCGIMRGHHLGGIPLLYNLIRYVGGKTTPRRGRRVNYTLGIQWKKRLNAMDKGQFAAYKRDSIVEVNRMKAQEALKAGNVTSGASVSRGSAKLRWLVEKGFLKLQGTTVDLGCGRGGWSYYSAAQKGVTRVRGYTKGGPGHEEPVNVQTYGWNLVTMRSGVDVFYHGTEKCDTVLCDIGESSSNYAVEEERTLRVLNMFERWVKEQKPEAFCCKVLAPYVPSVIERMDGLIKNYGGALVRVPLSRNSTHEMYWVSGAKGNAMNAVSSLSRLLMSRMDHPRHILYVEDDVDLGTGTRAVMCEAEVPDLPKIKARIGKLQNEYAATWHYDQDHPYRTWTYHGSYETATTGSASSMINGVVKEMSKPWDLIYGVTSVCMTDTTPFGQQRVFKEKVDTKAAEPSTGTRDVMHIVAKWLNHELSRNKTPRMCTPDEFIRKVNSDAALGSMFADQHGWMSAKEAVADRRFWDLVARERMNHLQGVCETCIYNMMGKREKKSTEFGKAKGSRAIWFMWLGARYLEFEALGFLNEDHWLSRENSGGGVEGIGLQYLGNVLEQMSHKPGGCFYADDTAGWDTKVTNADLEDEMLILTKMGPTHKKLATSIMDLTYMNKVVRVMRPGKGGKTVMDVISRKDQRGSGQVVTYPLNTWTNLKVQLIRMAESEGVIQPEDVQLLSASSRRNLEMWLVKNGRNRLERTATSGDDVVVRPIDDRFSTALHFLNDMSKTRKDIAEWKPSSGWEQWEGVPFCSHHFHRLQLRDGRTIIVPCRCQDELIGRARVSPGAGWSIRETAGLSKAYAQMWLLMHFHRRDLRMMGLAICSSVPQDWVPTGRTSWSIHAKGEWMTNEDMLEVWNRVWILDNPHVQNKETVKDWRDVPYLHKGQDIRCGSLIGVRSRSTWAENLHVAINQVRGYIGRNEKYTNYLAIQKRFAEPEEFRMGSILV</sequence>
<dbReference type="Pfam" id="PF07652">
    <property type="entry name" value="Flavi_DEAD"/>
    <property type="match status" value="1"/>
</dbReference>
<dbReference type="GO" id="GO:0044167">
    <property type="term" value="C:host cell endoplasmic reticulum membrane"/>
    <property type="evidence" value="ECO:0007669"/>
    <property type="project" value="UniProtKB-SubCell"/>
</dbReference>
<dbReference type="InterPro" id="IPR038688">
    <property type="entry name" value="Flavi_propep_sf"/>
</dbReference>
<feature type="transmembrane region" description="Helical" evidence="51">
    <location>
        <begin position="2208"/>
        <end position="2226"/>
    </location>
</feature>
<dbReference type="InterPro" id="IPR001528">
    <property type="entry name" value="Flavi_NS4B"/>
</dbReference>
<dbReference type="Pfam" id="PF20907">
    <property type="entry name" value="Flav_NS3-hel_C"/>
    <property type="match status" value="1"/>
</dbReference>
<keyword evidence="15" id="KW-1162">Viral penetration into host cytoplasm</keyword>
<keyword evidence="31" id="KW-0946">Virion</keyword>
<dbReference type="Pfam" id="PF01002">
    <property type="entry name" value="Flavi_NS2B"/>
    <property type="match status" value="1"/>
</dbReference>
<dbReference type="Gene3D" id="1.20.1280.260">
    <property type="match status" value="1"/>
</dbReference>
<feature type="transmembrane region" description="Helical" evidence="51">
    <location>
        <begin position="1311"/>
        <end position="1336"/>
    </location>
</feature>
<dbReference type="InterPro" id="IPR001157">
    <property type="entry name" value="Flavi_NS1"/>
</dbReference>
<evidence type="ECO:0000256" key="30">
    <source>
        <dbReference type="ARBA" id="ARBA00022840"/>
    </source>
</evidence>
<dbReference type="InterPro" id="IPR011492">
    <property type="entry name" value="Flavi_DEAD"/>
</dbReference>
<evidence type="ECO:0000256" key="22">
    <source>
        <dbReference type="ARBA" id="ARBA00022692"/>
    </source>
</evidence>
<evidence type="ECO:0000259" key="53">
    <source>
        <dbReference type="PROSITE" id="PS51192"/>
    </source>
</evidence>
<dbReference type="CDD" id="cd17931">
    <property type="entry name" value="DEXHc_viral_Ns3"/>
    <property type="match status" value="1"/>
</dbReference>
<keyword evidence="7" id="KW-0696">RNA-directed RNA polymerase</keyword>
<keyword evidence="11" id="KW-0597">Phosphoprotein</keyword>
<feature type="transmembrane region" description="Helical" evidence="51">
    <location>
        <begin position="1472"/>
        <end position="1500"/>
    </location>
</feature>
<dbReference type="NCBIfam" id="TIGR04240">
    <property type="entry name" value="flavi_E_stem"/>
    <property type="match status" value="1"/>
</dbReference>
<keyword evidence="37 51" id="KW-0472">Membrane</keyword>
<dbReference type="InterPro" id="IPR037172">
    <property type="entry name" value="Flavi_capsidC_sf"/>
</dbReference>
<keyword evidence="35 51" id="KW-1133">Transmembrane helix</keyword>
<dbReference type="InterPro" id="IPR000487">
    <property type="entry name" value="Flavi_NS2B"/>
</dbReference>
<feature type="binding site" evidence="50">
    <location>
        <position position="2980"/>
    </location>
    <ligand>
        <name>Zn(2+)</name>
        <dbReference type="ChEBI" id="CHEBI:29105"/>
        <label>1</label>
    </ligand>
</feature>
<evidence type="ECO:0000256" key="44">
    <source>
        <dbReference type="ARBA" id="ARBA00024468"/>
    </source>
</evidence>
<dbReference type="GO" id="GO:0046718">
    <property type="term" value="P:symbiont entry into host cell"/>
    <property type="evidence" value="ECO:0007669"/>
    <property type="project" value="UniProtKB-KW"/>
</dbReference>
<dbReference type="SUPFAM" id="SSF53335">
    <property type="entry name" value="S-adenosyl-L-methionine-dependent methyltransferases"/>
    <property type="match status" value="1"/>
</dbReference>
<dbReference type="PIRSF" id="PIRSF003817">
    <property type="entry name" value="Gen_Poly_FLV"/>
    <property type="match status" value="1"/>
</dbReference>
<dbReference type="SUPFAM" id="SSF56672">
    <property type="entry name" value="DNA/RNA polymerases"/>
    <property type="match status" value="1"/>
</dbReference>
<dbReference type="InterPro" id="IPR000208">
    <property type="entry name" value="Flavi_RdRp_fingers/palm"/>
</dbReference>
<evidence type="ECO:0000256" key="13">
    <source>
        <dbReference type="ARBA" id="ARBA00022562"/>
    </source>
</evidence>
<dbReference type="EMBL" id="KY072986">
    <property type="protein sequence ID" value="APB62586.1"/>
    <property type="molecule type" value="Genomic_RNA"/>
</dbReference>
<dbReference type="GO" id="GO:0004482">
    <property type="term" value="F:mRNA 5'-cap (guanine-N7-)-methyltransferase activity"/>
    <property type="evidence" value="ECO:0007669"/>
    <property type="project" value="InterPro"/>
</dbReference>
<evidence type="ECO:0000256" key="16">
    <source>
        <dbReference type="ARBA" id="ARBA00022603"/>
    </source>
</evidence>
<dbReference type="GO" id="GO:0005576">
    <property type="term" value="C:extracellular region"/>
    <property type="evidence" value="ECO:0007669"/>
    <property type="project" value="UniProtKB-SubCell"/>
</dbReference>
<dbReference type="Gene3D" id="2.60.40.350">
    <property type="match status" value="1"/>
</dbReference>
<feature type="binding site" evidence="48">
    <location>
        <position position="2645"/>
    </location>
    <ligand>
        <name>S-adenosyl-L-methionine</name>
        <dbReference type="ChEBI" id="CHEBI:59789"/>
    </ligand>
</feature>
<feature type="binding site" evidence="48">
    <location>
        <position position="2626"/>
    </location>
    <ligand>
        <name>S-adenosyl-L-methionine</name>
        <dbReference type="ChEBI" id="CHEBI:59789"/>
    </ligand>
</feature>
<keyword evidence="20" id="KW-0808">Transferase</keyword>
<evidence type="ECO:0000256" key="11">
    <source>
        <dbReference type="ARBA" id="ARBA00022553"/>
    </source>
</evidence>
<dbReference type="CDD" id="cd20761">
    <property type="entry name" value="capping_2-OMTase_Flaviviridae"/>
    <property type="match status" value="1"/>
</dbReference>
<dbReference type="InterPro" id="IPR014412">
    <property type="entry name" value="Gen_Poly_FLV"/>
</dbReference>
<dbReference type="GO" id="GO:0017111">
    <property type="term" value="F:ribonucleoside triphosphate phosphatase activity"/>
    <property type="evidence" value="ECO:0007669"/>
    <property type="project" value="UniProtKB-EC"/>
</dbReference>
<evidence type="ECO:0000256" key="45">
    <source>
        <dbReference type="ARBA" id="ARBA00047631"/>
    </source>
</evidence>
<dbReference type="CDD" id="cd17038">
    <property type="entry name" value="Flavi_M"/>
    <property type="match status" value="1"/>
</dbReference>
<keyword evidence="22 51" id="KW-0812">Transmembrane</keyword>
<dbReference type="InterPro" id="IPR027417">
    <property type="entry name" value="P-loop_NTPase"/>
</dbReference>
<dbReference type="GO" id="GO:0005524">
    <property type="term" value="F:ATP binding"/>
    <property type="evidence" value="ECO:0007669"/>
    <property type="project" value="UniProtKB-KW"/>
</dbReference>
<feature type="transmembrane region" description="Helical" evidence="51">
    <location>
        <begin position="2457"/>
        <end position="2474"/>
    </location>
</feature>
<keyword evidence="14" id="KW-0945">Host-virus interaction</keyword>
<keyword evidence="17" id="KW-1090">Inhibition of host innate immune response by virus</keyword>
<keyword evidence="16" id="KW-0489">Methyltransferase</keyword>
<dbReference type="InterPro" id="IPR001122">
    <property type="entry name" value="Flavi_capsidC"/>
</dbReference>
<keyword evidence="23" id="KW-0548">Nucleotidyltransferase</keyword>
<dbReference type="PROSITE" id="PS51591">
    <property type="entry name" value="RNA_CAP01_NS5_MT"/>
    <property type="match status" value="1"/>
</dbReference>
<dbReference type="InterPro" id="IPR001850">
    <property type="entry name" value="Flavi_NS3_S7"/>
</dbReference>
<dbReference type="Pfam" id="PF21659">
    <property type="entry name" value="Flavi_E_stem"/>
    <property type="match status" value="1"/>
</dbReference>
<dbReference type="GO" id="GO:0046983">
    <property type="term" value="F:protein dimerization activity"/>
    <property type="evidence" value="ECO:0007669"/>
    <property type="project" value="InterPro"/>
</dbReference>
<feature type="transmembrane region" description="Helical" evidence="51">
    <location>
        <begin position="1348"/>
        <end position="1372"/>
    </location>
</feature>
<keyword evidence="41" id="KW-0899">Viral immunoevasion</keyword>
<keyword evidence="25" id="KW-0547">Nucleotide-binding</keyword>
<evidence type="ECO:0000256" key="24">
    <source>
        <dbReference type="ARBA" id="ARBA00022723"/>
    </source>
</evidence>
<comment type="catalytic activity">
    <reaction evidence="46">
        <text>ATP + H2O = ADP + phosphate + H(+)</text>
        <dbReference type="Rhea" id="RHEA:13065"/>
        <dbReference type="ChEBI" id="CHEBI:15377"/>
        <dbReference type="ChEBI" id="CHEBI:15378"/>
        <dbReference type="ChEBI" id="CHEBI:30616"/>
        <dbReference type="ChEBI" id="CHEBI:43474"/>
        <dbReference type="ChEBI" id="CHEBI:456216"/>
        <dbReference type="EC" id="3.6.4.13"/>
    </reaction>
</comment>
<dbReference type="GO" id="GO:0019062">
    <property type="term" value="P:virion attachment to host cell"/>
    <property type="evidence" value="ECO:0007669"/>
    <property type="project" value="UniProtKB-KW"/>
</dbReference>
<keyword evidence="34" id="KW-0693">Viral RNA replication</keyword>
<evidence type="ECO:0000256" key="35">
    <source>
        <dbReference type="ARBA" id="ARBA00022989"/>
    </source>
</evidence>
<keyword evidence="24 50" id="KW-0479">Metal-binding</keyword>
<feature type="disulfide bond" evidence="49">
    <location>
        <begin position="372"/>
        <end position="403"/>
    </location>
</feature>
<evidence type="ECO:0000256" key="46">
    <source>
        <dbReference type="ARBA" id="ARBA00047984"/>
    </source>
</evidence>
<evidence type="ECO:0000256" key="17">
    <source>
        <dbReference type="ARBA" id="ARBA00022632"/>
    </source>
</evidence>
<dbReference type="Pfam" id="PF00869">
    <property type="entry name" value="Flavi_glycoprot"/>
    <property type="match status" value="1"/>
</dbReference>
<comment type="catalytic activity">
    <reaction evidence="45">
        <text>a ribonucleoside 5'-triphosphate + H2O = a ribonucleoside 5'-diphosphate + phosphate + H(+)</text>
        <dbReference type="Rhea" id="RHEA:23680"/>
        <dbReference type="ChEBI" id="CHEBI:15377"/>
        <dbReference type="ChEBI" id="CHEBI:15378"/>
        <dbReference type="ChEBI" id="CHEBI:43474"/>
        <dbReference type="ChEBI" id="CHEBI:57930"/>
        <dbReference type="ChEBI" id="CHEBI:61557"/>
        <dbReference type="EC" id="3.6.1.15"/>
    </reaction>
</comment>
<evidence type="ECO:0000256" key="12">
    <source>
        <dbReference type="ARBA" id="ARBA00022561"/>
    </source>
</evidence>
<reference evidence="58" key="1">
    <citation type="journal article" date="2017" name="J. Gen. Virol.">
        <title>A novel flavivirus detected in two Aedes spp. collected near the demilitarized zone of the Republic of Korea.</title>
        <authorList>
            <person name="Korkusol A."/>
            <person name="Takhampunya R."/>
            <person name="Hang J."/>
            <person name="Jarman R.G."/>
            <person name="Tippayachai B."/>
            <person name="Kim H.C."/>
            <person name="Chong S.T."/>
            <person name="Davidson S.A."/>
            <person name="Klein T.A."/>
        </authorList>
    </citation>
    <scope>NUCLEOTIDE SEQUENCE</scope>
    <source>
        <strain evidence="58">A12.3025/ROK/2012</strain>
    </source>
</reference>
<dbReference type="GO" id="GO:0019028">
    <property type="term" value="C:viral capsid"/>
    <property type="evidence" value="ECO:0007669"/>
    <property type="project" value="UniProtKB-KW"/>
</dbReference>
<feature type="domain" description="Peptidase S7" evidence="56">
    <location>
        <begin position="1510"/>
        <end position="1689"/>
    </location>
</feature>
<dbReference type="Pfam" id="PF01570">
    <property type="entry name" value="Flavi_propep"/>
    <property type="match status" value="1"/>
</dbReference>
<evidence type="ECO:0000256" key="42">
    <source>
        <dbReference type="ARBA" id="ARBA00023296"/>
    </source>
</evidence>
<evidence type="ECO:0000256" key="51">
    <source>
        <dbReference type="SAM" id="Phobius"/>
    </source>
</evidence>
<feature type="binding site" evidence="48">
    <location>
        <position position="2644"/>
    </location>
    <ligand>
        <name>S-adenosyl-L-methionine</name>
        <dbReference type="ChEBI" id="CHEBI:59789"/>
    </ligand>
</feature>
<keyword evidence="28" id="KW-0347">Helicase</keyword>
<feature type="disulfide bond" evidence="49">
    <location>
        <begin position="301"/>
        <end position="328"/>
    </location>
</feature>
<feature type="disulfide bond" evidence="49">
    <location>
        <begin position="487"/>
        <end position="585"/>
    </location>
</feature>
<evidence type="ECO:0000256" key="29">
    <source>
        <dbReference type="ARBA" id="ARBA00022825"/>
    </source>
</evidence>
<feature type="active site" description="Charge relay system; for serine protease NS3 activity" evidence="47">
    <location>
        <position position="1561"/>
    </location>
</feature>
<keyword evidence="8" id="KW-1168">Fusion of virus membrane with host membrane</keyword>
<evidence type="ECO:0000256" key="28">
    <source>
        <dbReference type="ARBA" id="ARBA00022806"/>
    </source>
</evidence>
<dbReference type="Pfam" id="PF01349">
    <property type="entry name" value="Flavi_NS4B"/>
    <property type="match status" value="1"/>
</dbReference>
<feature type="transmembrane region" description="Helical" evidence="51">
    <location>
        <begin position="775"/>
        <end position="793"/>
    </location>
</feature>
<keyword evidence="39" id="KW-0325">Glycoprotein</keyword>
<dbReference type="InterPro" id="IPR002877">
    <property type="entry name" value="RNA_MeTrfase_FtsJ_dom"/>
</dbReference>
<evidence type="ECO:0000256" key="7">
    <source>
        <dbReference type="ARBA" id="ARBA00022484"/>
    </source>
</evidence>
<dbReference type="FunFam" id="1.20.1280.260:FF:000001">
    <property type="entry name" value="Envelope glycoprotein"/>
    <property type="match status" value="1"/>
</dbReference>
<evidence type="ECO:0000256" key="4">
    <source>
        <dbReference type="ARBA" id="ARBA00004461"/>
    </source>
</evidence>
<dbReference type="InterPro" id="IPR002535">
    <property type="entry name" value="Flavi_propep"/>
</dbReference>
<accession>A0A288REQ8</accession>
<evidence type="ECO:0000256" key="1">
    <source>
        <dbReference type="ARBA" id="ARBA00004147"/>
    </source>
</evidence>
<dbReference type="InterPro" id="IPR038055">
    <property type="entry name" value="Glycoprot_E_dimer_dom"/>
</dbReference>
<dbReference type="Gene3D" id="3.40.50.150">
    <property type="entry name" value="Vaccinia Virus protein VP39"/>
    <property type="match status" value="1"/>
</dbReference>
<dbReference type="InterPro" id="IPR027287">
    <property type="entry name" value="Flavi_E_Ig-like"/>
</dbReference>
<dbReference type="InterPro" id="IPR013755">
    <property type="entry name" value="Flav_gly_cen_dom_subdom1"/>
</dbReference>
<dbReference type="SUPFAM" id="SSF101257">
    <property type="entry name" value="Flavivirus capsid protein C"/>
    <property type="match status" value="1"/>
</dbReference>
<dbReference type="Gene3D" id="1.10.10.930">
    <property type="match status" value="1"/>
</dbReference>
<evidence type="ECO:0000256" key="33">
    <source>
        <dbReference type="ARBA" id="ARBA00022884"/>
    </source>
</evidence>
<dbReference type="Gene3D" id="3.40.50.300">
    <property type="entry name" value="P-loop containing nucleotide triphosphate hydrolases"/>
    <property type="match status" value="2"/>
</dbReference>
<dbReference type="GO" id="GO:0004483">
    <property type="term" value="F:methyltransferase cap1 activity"/>
    <property type="evidence" value="ECO:0007669"/>
    <property type="project" value="InterPro"/>
</dbReference>
<evidence type="ECO:0000259" key="57">
    <source>
        <dbReference type="PROSITE" id="PS51591"/>
    </source>
</evidence>
<feature type="transmembrane region" description="Helical" evidence="51">
    <location>
        <begin position="2378"/>
        <end position="2406"/>
    </location>
</feature>
<dbReference type="InterPro" id="IPR046811">
    <property type="entry name" value="Flavi_NS5_thumb"/>
</dbReference>
<keyword evidence="27" id="KW-1161">Viral attachment to host cell</keyword>
<dbReference type="InterPro" id="IPR038302">
    <property type="entry name" value="Env_glycoprot_M_sf_flavivir"/>
</dbReference>
<dbReference type="PROSITE" id="PS50507">
    <property type="entry name" value="RDRP_SSRNA_POS"/>
    <property type="match status" value="1"/>
</dbReference>
<dbReference type="InterPro" id="IPR000069">
    <property type="entry name" value="Env_glycoprot_M_flavivir"/>
</dbReference>
<dbReference type="InterPro" id="IPR009003">
    <property type="entry name" value="Peptidase_S1_PA"/>
</dbReference>
<dbReference type="Pfam" id="PF01728">
    <property type="entry name" value="FtsJ"/>
    <property type="match status" value="1"/>
</dbReference>
<dbReference type="InterPro" id="IPR038345">
    <property type="entry name" value="Flavi_E_Stem/Anchor_dom_sf"/>
</dbReference>
<evidence type="ECO:0000256" key="10">
    <source>
        <dbReference type="ARBA" id="ARBA00022525"/>
    </source>
</evidence>
<dbReference type="GO" id="GO:0004252">
    <property type="term" value="F:serine-type endopeptidase activity"/>
    <property type="evidence" value="ECO:0007669"/>
    <property type="project" value="InterPro"/>
</dbReference>
<evidence type="ECO:0000256" key="47">
    <source>
        <dbReference type="PIRSR" id="PIRSR003817-1"/>
    </source>
</evidence>
<dbReference type="Gene3D" id="1.10.260.90">
    <property type="match status" value="1"/>
</dbReference>
<dbReference type="GO" id="GO:0039654">
    <property type="term" value="P:fusion of virus membrane with host endosome membrane"/>
    <property type="evidence" value="ECO:0007669"/>
    <property type="project" value="UniProtKB-KW"/>
</dbReference>
<feature type="binding site" evidence="50">
    <location>
        <position position="2992"/>
    </location>
    <ligand>
        <name>Zn(2+)</name>
        <dbReference type="ChEBI" id="CHEBI:29105"/>
        <label>1</label>
    </ligand>
</feature>
<evidence type="ECO:0000259" key="55">
    <source>
        <dbReference type="PROSITE" id="PS51527"/>
    </source>
</evidence>
<dbReference type="Pfam" id="PF01350">
    <property type="entry name" value="Flavi_NS4A"/>
    <property type="match status" value="1"/>
</dbReference>
<evidence type="ECO:0000256" key="20">
    <source>
        <dbReference type="ARBA" id="ARBA00022679"/>
    </source>
</evidence>
<evidence type="ECO:0000256" key="5">
    <source>
        <dbReference type="ARBA" id="ARBA00004613"/>
    </source>
</evidence>
<dbReference type="Pfam" id="PF01005">
    <property type="entry name" value="Flavi_NS2A"/>
    <property type="match status" value="1"/>
</dbReference>
<feature type="transmembrane region" description="Helical" evidence="51">
    <location>
        <begin position="109"/>
        <end position="128"/>
    </location>
</feature>
<dbReference type="GO" id="GO:0052170">
    <property type="term" value="P:symbiont-mediated suppression of host innate immune response"/>
    <property type="evidence" value="ECO:0007669"/>
    <property type="project" value="UniProtKB-KW"/>
</dbReference>
<evidence type="ECO:0000256" key="48">
    <source>
        <dbReference type="PIRSR" id="PIRSR003817-2"/>
    </source>
</evidence>
<keyword evidence="38 49" id="KW-1015">Disulfide bond</keyword>
<feature type="disulfide bond" evidence="49">
    <location>
        <begin position="390"/>
        <end position="419"/>
    </location>
</feature>
<evidence type="ECO:0000256" key="50">
    <source>
        <dbReference type="PIRSR" id="PIRSR003817-4"/>
    </source>
</evidence>
<dbReference type="SUPFAM" id="SSF50494">
    <property type="entry name" value="Trypsin-like serine proteases"/>
    <property type="match status" value="1"/>
</dbReference>
<evidence type="ECO:0000256" key="15">
    <source>
        <dbReference type="ARBA" id="ARBA00022595"/>
    </source>
</evidence>
<dbReference type="Pfam" id="PF02832">
    <property type="entry name" value="Flavi_glycop_C"/>
    <property type="match status" value="1"/>
</dbReference>
<keyword evidence="21" id="KW-0949">S-adenosyl-L-methionine</keyword>
<dbReference type="Pfam" id="PF20483">
    <property type="entry name" value="Flavi_NS5_thumb"/>
    <property type="match status" value="1"/>
</dbReference>
<feature type="disulfide bond" evidence="49">
    <location>
        <begin position="358"/>
        <end position="414"/>
    </location>
</feature>
<dbReference type="InterPro" id="IPR000336">
    <property type="entry name" value="Flavivir/Alphavir_Ig-like_sf"/>
</dbReference>
<dbReference type="InterPro" id="IPR014001">
    <property type="entry name" value="Helicase_ATP-bd"/>
</dbReference>
<feature type="binding site" evidence="48">
    <location>
        <position position="2761"/>
    </location>
    <ligand>
        <name>S-adenosyl-L-methionine</name>
        <dbReference type="ChEBI" id="CHEBI:59789"/>
    </ligand>
</feature>
<evidence type="ECO:0000313" key="58">
    <source>
        <dbReference type="EMBL" id="APB62586.1"/>
    </source>
</evidence>
<keyword evidence="42" id="KW-1160">Virus entry into host cell</keyword>
<evidence type="ECO:0000256" key="43">
    <source>
        <dbReference type="ARBA" id="ARBA00023443"/>
    </source>
</evidence>
<feature type="binding site" evidence="48">
    <location>
        <position position="2672"/>
    </location>
    <ligand>
        <name>S-adenosyl-L-methionine</name>
        <dbReference type="ChEBI" id="CHEBI:59789"/>
    </ligand>
</feature>
<dbReference type="Gene3D" id="1.10.8.970">
    <property type="entry name" value="Flavivirus envelope glycoprotein M-like"/>
    <property type="match status" value="1"/>
</dbReference>
<evidence type="ECO:0000256" key="31">
    <source>
        <dbReference type="ARBA" id="ARBA00022844"/>
    </source>
</evidence>
<feature type="active site" description="Charge relay system; for serine protease NS3 activity" evidence="47">
    <location>
        <position position="1646"/>
    </location>
</feature>
<dbReference type="InterPro" id="IPR000752">
    <property type="entry name" value="Flavi_NS2A"/>
</dbReference>
<dbReference type="SUPFAM" id="SSF81296">
    <property type="entry name" value="E set domains"/>
    <property type="match status" value="1"/>
</dbReference>
<feature type="binding site" evidence="50">
    <location>
        <position position="3392"/>
    </location>
    <ligand>
        <name>Zn(2+)</name>
        <dbReference type="ChEBI" id="CHEBI:29105"/>
        <label>2</label>
    </ligand>
</feature>
<feature type="binding site" evidence="50">
    <location>
        <position position="3273"/>
    </location>
    <ligand>
        <name>Zn(2+)</name>
        <dbReference type="ChEBI" id="CHEBI:29105"/>
        <label>2</label>
    </ligand>
</feature>
<comment type="catalytic activity">
    <reaction evidence="44">
        <text>Selective hydrolysis of -Xaa-Xaa-|-Yaa- bonds in which each of the Xaa can be either Arg or Lys and Yaa can be either Ser or Ala.</text>
        <dbReference type="EC" id="3.4.21.91"/>
    </reaction>
</comment>
<dbReference type="InterPro" id="IPR011998">
    <property type="entry name" value="Flavi_Glycoprot_E_cen/dimer"/>
</dbReference>
<feature type="binding site" evidence="50">
    <location>
        <position position="3257"/>
    </location>
    <ligand>
        <name>Zn(2+)</name>
        <dbReference type="ChEBI" id="CHEBI:29105"/>
        <label>2</label>
    </ligand>
</feature>
<feature type="binding site" evidence="48">
    <location>
        <position position="2671"/>
    </location>
    <ligand>
        <name>S-adenosyl-L-methionine</name>
        <dbReference type="ChEBI" id="CHEBI:59789"/>
    </ligand>
</feature>
<feature type="transmembrane region" description="Helical" evidence="51">
    <location>
        <begin position="1283"/>
        <end position="1299"/>
    </location>
</feature>
<dbReference type="CDD" id="cd18806">
    <property type="entry name" value="SF2_C_viral"/>
    <property type="match status" value="1"/>
</dbReference>
<keyword evidence="50" id="KW-0862">Zinc</keyword>
<dbReference type="Pfam" id="PF00972">
    <property type="entry name" value="Flavi_NS5"/>
    <property type="match status" value="1"/>
</dbReference>
<evidence type="ECO:0000256" key="25">
    <source>
        <dbReference type="ARBA" id="ARBA00022741"/>
    </source>
</evidence>
<dbReference type="SMART" id="SM00487">
    <property type="entry name" value="DEXDc"/>
    <property type="match status" value="1"/>
</dbReference>
<dbReference type="GO" id="GO:0039694">
    <property type="term" value="P:viral RNA genome replication"/>
    <property type="evidence" value="ECO:0007669"/>
    <property type="project" value="InterPro"/>
</dbReference>
<dbReference type="PROSITE" id="PS51528">
    <property type="entry name" value="FLAVIVIRUS_NS3PRO"/>
    <property type="match status" value="1"/>
</dbReference>
<feature type="transmembrane region" description="Helical" evidence="51">
    <location>
        <begin position="2184"/>
        <end position="2201"/>
    </location>
</feature>
<keyword evidence="32" id="KW-1043">Host membrane</keyword>
<evidence type="ECO:0000259" key="54">
    <source>
        <dbReference type="PROSITE" id="PS51194"/>
    </source>
</evidence>
<dbReference type="SUPFAM" id="SSF56983">
    <property type="entry name" value="Viral glycoprotein, central and dimerisation domains"/>
    <property type="match status" value="1"/>
</dbReference>
<feature type="binding site" evidence="48">
    <location>
        <position position="2627"/>
    </location>
    <ligand>
        <name>S-adenosyl-L-methionine</name>
        <dbReference type="ChEBI" id="CHEBI:59789"/>
    </ligand>
</feature>
<dbReference type="GO" id="GO:0003724">
    <property type="term" value="F:RNA helicase activity"/>
    <property type="evidence" value="ECO:0007669"/>
    <property type="project" value="UniProtKB-EC"/>
</dbReference>
<dbReference type="Gene3D" id="3.30.387.10">
    <property type="entry name" value="Viral Envelope Glycoprotein, domain 3"/>
    <property type="match status" value="1"/>
</dbReference>
<feature type="domain" description="RdRp catalytic" evidence="52">
    <location>
        <begin position="3070"/>
        <end position="3222"/>
    </location>
</feature>
<evidence type="ECO:0000256" key="6">
    <source>
        <dbReference type="ARBA" id="ARBA00020107"/>
    </source>
</evidence>
<dbReference type="PROSITE" id="PS51194">
    <property type="entry name" value="HELICASE_CTER"/>
    <property type="match status" value="1"/>
</dbReference>
<dbReference type="InterPro" id="IPR049486">
    <property type="entry name" value="NS3-hel_C_flaviviridae"/>
</dbReference>
<feature type="domain" description="Helicase ATP-binding" evidence="53">
    <location>
        <begin position="1692"/>
        <end position="1848"/>
    </location>
</feature>
<feature type="domain" description="Helicase C-terminal" evidence="54">
    <location>
        <begin position="1859"/>
        <end position="2024"/>
    </location>
</feature>
<feature type="transmembrane region" description="Helical" evidence="51">
    <location>
        <begin position="1384"/>
        <end position="1400"/>
    </location>
</feature>
<dbReference type="InterPro" id="IPR036253">
    <property type="entry name" value="Glycoprot_cen/dimer_sf"/>
</dbReference>
<feature type="binding site" evidence="48">
    <location>
        <position position="2596"/>
    </location>
    <ligand>
        <name>S-adenosyl-L-methionine</name>
        <dbReference type="ChEBI" id="CHEBI:59789"/>
    </ligand>
</feature>
<evidence type="ECO:0000256" key="18">
    <source>
        <dbReference type="ARBA" id="ARBA00022664"/>
    </source>
</evidence>
<name>A0A288REQ8_9FLAV</name>
<evidence type="ECO:0000259" key="52">
    <source>
        <dbReference type="PROSITE" id="PS50507"/>
    </source>
</evidence>
<evidence type="ECO:0000256" key="34">
    <source>
        <dbReference type="ARBA" id="ARBA00022953"/>
    </source>
</evidence>
<feature type="transmembrane region" description="Helical" evidence="51">
    <location>
        <begin position="284"/>
        <end position="300"/>
    </location>
</feature>
<dbReference type="Gene3D" id="3.30.70.2840">
    <property type="entry name" value="Flavivirus RNA-directed RNA polymerase, thumb domain"/>
    <property type="match status" value="3"/>
</dbReference>
<feature type="transmembrane region" description="Helical" evidence="51">
    <location>
        <begin position="1148"/>
        <end position="1170"/>
    </location>
</feature>
<dbReference type="InterPro" id="IPR000404">
    <property type="entry name" value="Flavi_NS4A"/>
</dbReference>
<feature type="transmembrane region" description="Helical" evidence="51">
    <location>
        <begin position="1406"/>
        <end position="1423"/>
    </location>
</feature>
<dbReference type="Pfam" id="PF00948">
    <property type="entry name" value="Flavi_NS1"/>
    <property type="match status" value="1"/>
</dbReference>
<keyword evidence="40" id="KW-1038">Host endoplasmic reticulum</keyword>
<keyword evidence="29" id="KW-0720">Serine protease</keyword>
<keyword evidence="12" id="KW-0167">Capsid protein</keyword>
<dbReference type="CDD" id="cd23204">
    <property type="entry name" value="Flavivirus_RdRp"/>
    <property type="match status" value="1"/>
</dbReference>
<dbReference type="InterPro" id="IPR001650">
    <property type="entry name" value="Helicase_C-like"/>
</dbReference>
<dbReference type="Gene3D" id="2.60.98.10">
    <property type="entry name" value="Tick-borne Encephalitis virus Glycoprotein, domain 1"/>
    <property type="match status" value="1"/>
</dbReference>
<evidence type="ECO:0000256" key="32">
    <source>
        <dbReference type="ARBA" id="ARBA00022870"/>
    </source>
</evidence>
<evidence type="ECO:0000256" key="8">
    <source>
        <dbReference type="ARBA" id="ARBA00022506"/>
    </source>
</evidence>
<dbReference type="GO" id="GO:0055036">
    <property type="term" value="C:virion membrane"/>
    <property type="evidence" value="ECO:0007669"/>
    <property type="project" value="UniProtKB-SubCell"/>
</dbReference>
<evidence type="ECO:0000256" key="9">
    <source>
        <dbReference type="ARBA" id="ARBA00022510"/>
    </source>
</evidence>
<evidence type="ECO:0000256" key="40">
    <source>
        <dbReference type="ARBA" id="ARBA00023184"/>
    </source>
</evidence>
<organism evidence="58">
    <name type="scientific">Panmunjeom flavivirus</name>
    <dbReference type="NCBI Taxonomy" id="1928710"/>
    <lineage>
        <taxon>Viruses</taxon>
        <taxon>Riboviria</taxon>
        <taxon>Orthornavirae</taxon>
        <taxon>Kitrinoviricota</taxon>
        <taxon>Flasuviricetes</taxon>
        <taxon>Amarillovirales</taxon>
        <taxon>Flaviviridae</taxon>
    </lineage>
</organism>
<dbReference type="InterPro" id="IPR007094">
    <property type="entry name" value="RNA-dir_pol_PSvirus"/>
</dbReference>
<dbReference type="GO" id="GO:0005198">
    <property type="term" value="F:structural molecule activity"/>
    <property type="evidence" value="ECO:0007669"/>
    <property type="project" value="InterPro"/>
</dbReference>
<keyword evidence="19" id="KW-0645">Protease</keyword>
<keyword evidence="13" id="KW-1048">Host nucleus</keyword>
<feature type="binding site" evidence="50">
    <location>
        <position position="2984"/>
    </location>
    <ligand>
        <name>Zn(2+)</name>
        <dbReference type="ChEBI" id="CHEBI:29105"/>
        <label>1</label>
    </ligand>
</feature>
<dbReference type="Pfam" id="PF01003">
    <property type="entry name" value="Flavi_capsid"/>
    <property type="match status" value="1"/>
</dbReference>
<feature type="binding site" evidence="50">
    <location>
        <position position="2989"/>
    </location>
    <ligand>
        <name>Zn(2+)</name>
        <dbReference type="ChEBI" id="CHEBI:29105"/>
        <label>1</label>
    </ligand>
</feature>
<dbReference type="InterPro" id="IPR047530">
    <property type="entry name" value="Flavi_RdRp"/>
</dbReference>
<evidence type="ECO:0000256" key="36">
    <source>
        <dbReference type="ARBA" id="ARBA00023042"/>
    </source>
</evidence>
<evidence type="ECO:0000256" key="21">
    <source>
        <dbReference type="ARBA" id="ARBA00022691"/>
    </source>
</evidence>
<dbReference type="Pfam" id="PF00949">
    <property type="entry name" value="Peptidase_S7"/>
    <property type="match status" value="1"/>
</dbReference>
<evidence type="ECO:0000256" key="27">
    <source>
        <dbReference type="ARBA" id="ARBA00022804"/>
    </source>
</evidence>
<feature type="disulfide bond" evidence="49">
    <location>
        <begin position="602"/>
        <end position="633"/>
    </location>
</feature>
<dbReference type="InterPro" id="IPR014756">
    <property type="entry name" value="Ig_E-set"/>
</dbReference>
<dbReference type="GO" id="GO:0042025">
    <property type="term" value="C:host cell nucleus"/>
    <property type="evidence" value="ECO:0007669"/>
    <property type="project" value="UniProtKB-SubCell"/>
</dbReference>
<dbReference type="SMART" id="SM00490">
    <property type="entry name" value="HELICc"/>
    <property type="match status" value="1"/>
</dbReference>
<dbReference type="InterPro" id="IPR013756">
    <property type="entry name" value="GlyE_cen_dom_subdom2"/>
</dbReference>
<evidence type="ECO:0000256" key="2">
    <source>
        <dbReference type="ARBA" id="ARBA00004153"/>
    </source>
</evidence>
<dbReference type="SUPFAM" id="SSF52540">
    <property type="entry name" value="P-loop containing nucleoside triphosphate hydrolases"/>
    <property type="match status" value="2"/>
</dbReference>
<keyword evidence="36" id="KW-0506">mRNA capping</keyword>
<feature type="domain" description="MRNA cap 0-1 NS5-type MT" evidence="57">
    <location>
        <begin position="2541"/>
        <end position="2806"/>
    </location>
</feature>
<protein>
    <recommendedName>
        <fullName evidence="6">Genome polyprotein</fullName>
    </recommendedName>
</protein>
<evidence type="ECO:0000256" key="38">
    <source>
        <dbReference type="ARBA" id="ARBA00023157"/>
    </source>
</evidence>
<evidence type="ECO:0000256" key="49">
    <source>
        <dbReference type="PIRSR" id="PIRSR003817-3"/>
    </source>
</evidence>
<evidence type="ECO:0000256" key="41">
    <source>
        <dbReference type="ARBA" id="ARBA00023280"/>
    </source>
</evidence>
<evidence type="ECO:0000256" key="23">
    <source>
        <dbReference type="ARBA" id="ARBA00022695"/>
    </source>
</evidence>
<dbReference type="PROSITE" id="PS51192">
    <property type="entry name" value="HELICASE_ATP_BIND_1"/>
    <property type="match status" value="1"/>
</dbReference>
<comment type="subcellular location">
    <subcellularLocation>
        <location evidence="2">Host endoplasmic reticulum membrane</location>
        <topology evidence="2">Multi-pass membrane protein</topology>
    </subcellularLocation>
    <subcellularLocation>
        <location evidence="4">Host endoplasmic reticulum membrane</location>
        <topology evidence="4">Peripheral membrane protein</topology>
        <orientation evidence="4">Cytoplasmic side</orientation>
    </subcellularLocation>
    <subcellularLocation>
        <location evidence="43">Host endoplasmic reticulum membrane</location>
        <topology evidence="43">Peripheral membrane protein</topology>
        <orientation evidence="43">Lumenal side</orientation>
    </subcellularLocation>
    <subcellularLocation>
        <location evidence="1">Host nucleus</location>
    </subcellularLocation>
    <subcellularLocation>
        <location evidence="5">Secreted</location>
    </subcellularLocation>
    <subcellularLocation>
        <location evidence="3">Virion membrane</location>
        <topology evidence="3">Multi-pass membrane protein</topology>
    </subcellularLocation>
</comment>
<evidence type="ECO:0000256" key="26">
    <source>
        <dbReference type="ARBA" id="ARBA00022801"/>
    </source>
</evidence>
<dbReference type="GO" id="GO:0006508">
    <property type="term" value="P:proteolysis"/>
    <property type="evidence" value="ECO:0007669"/>
    <property type="project" value="UniProtKB-KW"/>
</dbReference>
<feature type="transmembrane region" description="Helical" evidence="51">
    <location>
        <begin position="2232"/>
        <end position="2250"/>
    </location>
</feature>
<dbReference type="Gene3D" id="3.30.67.10">
    <property type="entry name" value="Viral Envelope Glycoprotein, domain 2"/>
    <property type="match status" value="1"/>
</dbReference>
<dbReference type="Gene3D" id="2.40.10.120">
    <property type="match status" value="2"/>
</dbReference>
<evidence type="ECO:0000256" key="37">
    <source>
        <dbReference type="ARBA" id="ARBA00023136"/>
    </source>
</evidence>
<feature type="transmembrane region" description="Helical" evidence="51">
    <location>
        <begin position="1182"/>
        <end position="1204"/>
    </location>
</feature>
<keyword evidence="9" id="KW-1170">Fusion of virus membrane with host endosomal membrane</keyword>
<evidence type="ECO:0000256" key="19">
    <source>
        <dbReference type="ARBA" id="ARBA00022670"/>
    </source>
</evidence>
<dbReference type="InterPro" id="IPR043502">
    <property type="entry name" value="DNA/RNA_pol_sf"/>
</dbReference>
<feature type="transmembrane region" description="Helical" evidence="51">
    <location>
        <begin position="2262"/>
        <end position="2280"/>
    </location>
</feature>
<proteinExistence type="predicted"/>
<dbReference type="PROSITE" id="PS51527">
    <property type="entry name" value="FLAVIVIRUS_NS2B"/>
    <property type="match status" value="1"/>
</dbReference>
<dbReference type="GO" id="GO:0046872">
    <property type="term" value="F:metal ion binding"/>
    <property type="evidence" value="ECO:0007669"/>
    <property type="project" value="UniProtKB-KW"/>
</dbReference>
<evidence type="ECO:0000256" key="14">
    <source>
        <dbReference type="ARBA" id="ARBA00022581"/>
    </source>
</evidence>
<dbReference type="InterPro" id="IPR029063">
    <property type="entry name" value="SAM-dependent_MTases_sf"/>
</dbReference>
<dbReference type="GO" id="GO:0003968">
    <property type="term" value="F:RNA-directed RNA polymerase activity"/>
    <property type="evidence" value="ECO:0007669"/>
    <property type="project" value="UniProtKB-KW"/>
</dbReference>
<dbReference type="InterPro" id="IPR026490">
    <property type="entry name" value="mRNA_cap_0/1_MeTrfase"/>
</dbReference>
<keyword evidence="18" id="KW-0507">mRNA processing</keyword>
<feature type="active site" description="Charge relay system; for serine protease NS3 activity" evidence="47">
    <location>
        <position position="1585"/>
    </location>
</feature>
<keyword evidence="26" id="KW-0378">Hydrolase</keyword>
<evidence type="ECO:0000256" key="39">
    <source>
        <dbReference type="ARBA" id="ARBA00023180"/>
    </source>
</evidence>
<keyword evidence="10" id="KW-0964">Secreted</keyword>
<keyword evidence="30" id="KW-0067">ATP-binding</keyword>
<feature type="transmembrane region" description="Helical" evidence="51">
    <location>
        <begin position="747"/>
        <end position="768"/>
    </location>
</feature>
<dbReference type="InterPro" id="IPR026470">
    <property type="entry name" value="Flavi_E_Stem/Anchor_dom"/>
</dbReference>
<feature type="transmembrane region" description="Helical" evidence="51">
    <location>
        <begin position="40"/>
        <end position="61"/>
    </location>
</feature>
<feature type="domain" description="Flavivirus NS2B" evidence="55">
    <location>
        <begin position="1378"/>
        <end position="1508"/>
    </location>
</feature>
<evidence type="ECO:0000256" key="3">
    <source>
        <dbReference type="ARBA" id="ARBA00004385"/>
    </source>
</evidence>
<dbReference type="Gene3D" id="2.60.260.50">
    <property type="entry name" value="Flavivirus polyprotein propeptide domain"/>
    <property type="match status" value="1"/>
</dbReference>
<evidence type="ECO:0000259" key="56">
    <source>
        <dbReference type="PROSITE" id="PS51528"/>
    </source>
</evidence>
<dbReference type="GO" id="GO:0003725">
    <property type="term" value="F:double-stranded RNA binding"/>
    <property type="evidence" value="ECO:0007669"/>
    <property type="project" value="InterPro"/>
</dbReference>
<keyword evidence="33" id="KW-0694">RNA-binding</keyword>